<dbReference type="InterPro" id="IPR036770">
    <property type="entry name" value="Ankyrin_rpt-contain_sf"/>
</dbReference>
<evidence type="ECO:0000256" key="3">
    <source>
        <dbReference type="PROSITE-ProRule" id="PRU00023"/>
    </source>
</evidence>
<dbReference type="STRING" id="1081108.A0A168IL67"/>
<keyword evidence="6" id="KW-1185">Reference proteome</keyword>
<dbReference type="Pfam" id="PF00023">
    <property type="entry name" value="Ank"/>
    <property type="match status" value="1"/>
</dbReference>
<dbReference type="OrthoDB" id="4772757at2759"/>
<keyword evidence="4" id="KW-0472">Membrane</keyword>
<dbReference type="InterPro" id="IPR050889">
    <property type="entry name" value="Dendritic_Spine_Reg/Scaffold"/>
</dbReference>
<dbReference type="Gene3D" id="1.25.40.20">
    <property type="entry name" value="Ankyrin repeat-containing domain"/>
    <property type="match status" value="2"/>
</dbReference>
<accession>A0A168IL67</accession>
<organism evidence="5 6">
    <name type="scientific">Akanthomyces lecanii RCEF 1005</name>
    <dbReference type="NCBI Taxonomy" id="1081108"/>
    <lineage>
        <taxon>Eukaryota</taxon>
        <taxon>Fungi</taxon>
        <taxon>Dikarya</taxon>
        <taxon>Ascomycota</taxon>
        <taxon>Pezizomycotina</taxon>
        <taxon>Sordariomycetes</taxon>
        <taxon>Hypocreomycetidae</taxon>
        <taxon>Hypocreales</taxon>
        <taxon>Cordycipitaceae</taxon>
        <taxon>Akanthomyces</taxon>
        <taxon>Cordyceps confragosa</taxon>
    </lineage>
</organism>
<dbReference type="AlphaFoldDB" id="A0A168IL67"/>
<dbReference type="Pfam" id="PF12796">
    <property type="entry name" value="Ank_2"/>
    <property type="match status" value="1"/>
</dbReference>
<feature type="repeat" description="ANK" evidence="3">
    <location>
        <begin position="105"/>
        <end position="137"/>
    </location>
</feature>
<evidence type="ECO:0000313" key="5">
    <source>
        <dbReference type="EMBL" id="OAA79391.1"/>
    </source>
</evidence>
<dbReference type="Proteomes" id="UP000076881">
    <property type="component" value="Unassembled WGS sequence"/>
</dbReference>
<protein>
    <submittedName>
        <fullName evidence="5">Ankyrin repeat-containing domain protein</fullName>
    </submittedName>
</protein>
<gene>
    <name evidence="5" type="ORF">LEL_02877</name>
</gene>
<keyword evidence="2 3" id="KW-0040">ANK repeat</keyword>
<proteinExistence type="predicted"/>
<reference evidence="5 6" key="1">
    <citation type="journal article" date="2016" name="Genome Biol. Evol.">
        <title>Divergent and convergent evolution of fungal pathogenicity.</title>
        <authorList>
            <person name="Shang Y."/>
            <person name="Xiao G."/>
            <person name="Zheng P."/>
            <person name="Cen K."/>
            <person name="Zhan S."/>
            <person name="Wang C."/>
        </authorList>
    </citation>
    <scope>NUCLEOTIDE SEQUENCE [LARGE SCALE GENOMIC DNA]</scope>
    <source>
        <strain evidence="5 6">RCEF 1005</strain>
    </source>
</reference>
<dbReference type="PANTHER" id="PTHR24166">
    <property type="entry name" value="ROLLING PEBBLES, ISOFORM B"/>
    <property type="match status" value="1"/>
</dbReference>
<keyword evidence="1" id="KW-0677">Repeat</keyword>
<dbReference type="EMBL" id="AZHF01000002">
    <property type="protein sequence ID" value="OAA79391.1"/>
    <property type="molecule type" value="Genomic_DNA"/>
</dbReference>
<keyword evidence="4" id="KW-0812">Transmembrane</keyword>
<name>A0A168IL67_CORDF</name>
<dbReference type="PROSITE" id="PS50088">
    <property type="entry name" value="ANK_REPEAT"/>
    <property type="match status" value="1"/>
</dbReference>
<keyword evidence="4" id="KW-1133">Transmembrane helix</keyword>
<evidence type="ECO:0000256" key="1">
    <source>
        <dbReference type="ARBA" id="ARBA00022737"/>
    </source>
</evidence>
<comment type="caution">
    <text evidence="5">The sequence shown here is derived from an EMBL/GenBank/DDBJ whole genome shotgun (WGS) entry which is preliminary data.</text>
</comment>
<sequence length="455" mass="50396">MSDEFVGVHNQLPCNSSADNLPTYTLEGSSEQSLEERIAATPDLTLPILSGKNTYSQNGSPPDEAALLARDICAAFHAAVTNNQDDAVTTFVSRGYISPDAPDMYLETPLLAAARCGHVGMVRTLVALGARVDTYGQSATAVYERGAAQATRFQRTPLQYAAESGRLAVVRVLVEECGADDGLVAPDGALALRLAADNGHREIVDYLPARRGGGWRRWRVKHEKHMRRIERSARKIGQFLYYVLVAPPKLLLWYVPKWAWENRVRIGGWMKKKVLGIPKVLMKVPRYAWKGIKEIPEVCGHAAKAMWRMVCGVPKVLELMFRWIRTGLVRVGHAIANSAKKIASVVHTAACAVLSFLQRITLRDIWQGVVMAAHSIFIDLPQTTFKFVIDAGEVMYKCLKILFGSLGQCVYYSGVGILWVLTYVPKKLLDIMVTIGRSIANAVEELMVHLNPKRV</sequence>
<evidence type="ECO:0000256" key="2">
    <source>
        <dbReference type="ARBA" id="ARBA00023043"/>
    </source>
</evidence>
<dbReference type="PANTHER" id="PTHR24166:SF48">
    <property type="entry name" value="PROTEIN VAPYRIN"/>
    <property type="match status" value="1"/>
</dbReference>
<dbReference type="SMART" id="SM00248">
    <property type="entry name" value="ANK"/>
    <property type="match status" value="4"/>
</dbReference>
<feature type="transmembrane region" description="Helical" evidence="4">
    <location>
        <begin position="401"/>
        <end position="424"/>
    </location>
</feature>
<evidence type="ECO:0000256" key="4">
    <source>
        <dbReference type="SAM" id="Phobius"/>
    </source>
</evidence>
<dbReference type="InterPro" id="IPR002110">
    <property type="entry name" value="Ankyrin_rpt"/>
</dbReference>
<dbReference type="SUPFAM" id="SSF48403">
    <property type="entry name" value="Ankyrin repeat"/>
    <property type="match status" value="1"/>
</dbReference>
<evidence type="ECO:0000313" key="6">
    <source>
        <dbReference type="Proteomes" id="UP000076881"/>
    </source>
</evidence>